<keyword evidence="2" id="KW-0472">Membrane</keyword>
<keyword evidence="4" id="KW-1185">Reference proteome</keyword>
<reference evidence="4" key="1">
    <citation type="journal article" date="2013" name="Genetics">
        <title>The draft genome and transcriptome of Panagrellus redivivus are shaped by the harsh demands of a free-living lifestyle.</title>
        <authorList>
            <person name="Srinivasan J."/>
            <person name="Dillman A.R."/>
            <person name="Macchietto M.G."/>
            <person name="Heikkinen L."/>
            <person name="Lakso M."/>
            <person name="Fracchia K.M."/>
            <person name="Antoshechkin I."/>
            <person name="Mortazavi A."/>
            <person name="Wong G."/>
            <person name="Sternberg P.W."/>
        </authorList>
    </citation>
    <scope>NUCLEOTIDE SEQUENCE [LARGE SCALE GENOMIC DNA]</scope>
    <source>
        <strain evidence="4">MT8872</strain>
    </source>
</reference>
<sequence length="220" mass="24749">MITRWMLIKGLIAFKVGFCAIYLTDCVIENYGARAFTSEYPGAEHVKGISTFMYGYRIRQHILNNTISIFSGQFNVFTCPNTDINDQVLWKFNNITFDYPYPHYGNRSYPYATVFALSPAEASDSGLYQCYVDNKLHGSAVIEVIMKSKVLVAVFFGYLVVLAIAIGLNVYFGKMLFCCPRKRCQSHSSSNATTENTDENISESNCPQPIPLCSIEESPL</sequence>
<dbReference type="AlphaFoldDB" id="A0A7E4W5S2"/>
<proteinExistence type="predicted"/>
<dbReference type="InterPro" id="IPR036179">
    <property type="entry name" value="Ig-like_dom_sf"/>
</dbReference>
<protein>
    <submittedName>
        <fullName evidence="5">Ig-like domain-containing protein</fullName>
    </submittedName>
</protein>
<evidence type="ECO:0000259" key="3">
    <source>
        <dbReference type="PROSITE" id="PS50835"/>
    </source>
</evidence>
<dbReference type="InterPro" id="IPR007110">
    <property type="entry name" value="Ig-like_dom"/>
</dbReference>
<feature type="compositionally biased region" description="Polar residues" evidence="1">
    <location>
        <begin position="186"/>
        <end position="195"/>
    </location>
</feature>
<evidence type="ECO:0000256" key="2">
    <source>
        <dbReference type="SAM" id="Phobius"/>
    </source>
</evidence>
<keyword evidence="2" id="KW-0812">Transmembrane</keyword>
<evidence type="ECO:0000313" key="4">
    <source>
        <dbReference type="Proteomes" id="UP000492821"/>
    </source>
</evidence>
<evidence type="ECO:0000256" key="1">
    <source>
        <dbReference type="SAM" id="MobiDB-lite"/>
    </source>
</evidence>
<keyword evidence="2" id="KW-1133">Transmembrane helix</keyword>
<accession>A0A7E4W5S2</accession>
<dbReference type="Proteomes" id="UP000492821">
    <property type="component" value="Unassembled WGS sequence"/>
</dbReference>
<dbReference type="WBParaSite" id="Pan_g7357.t1">
    <property type="protein sequence ID" value="Pan_g7357.t1"/>
    <property type="gene ID" value="Pan_g7357"/>
</dbReference>
<name>A0A7E4W5S2_PANRE</name>
<reference evidence="5" key="2">
    <citation type="submission" date="2020-10" db="UniProtKB">
        <authorList>
            <consortium name="WormBaseParasite"/>
        </authorList>
    </citation>
    <scope>IDENTIFICATION</scope>
</reference>
<organism evidence="4 5">
    <name type="scientific">Panagrellus redivivus</name>
    <name type="common">Microworm</name>
    <dbReference type="NCBI Taxonomy" id="6233"/>
    <lineage>
        <taxon>Eukaryota</taxon>
        <taxon>Metazoa</taxon>
        <taxon>Ecdysozoa</taxon>
        <taxon>Nematoda</taxon>
        <taxon>Chromadorea</taxon>
        <taxon>Rhabditida</taxon>
        <taxon>Tylenchina</taxon>
        <taxon>Panagrolaimomorpha</taxon>
        <taxon>Panagrolaimoidea</taxon>
        <taxon>Panagrolaimidae</taxon>
        <taxon>Panagrellus</taxon>
    </lineage>
</organism>
<feature type="region of interest" description="Disordered" evidence="1">
    <location>
        <begin position="184"/>
        <end position="210"/>
    </location>
</feature>
<dbReference type="PROSITE" id="PS50835">
    <property type="entry name" value="IG_LIKE"/>
    <property type="match status" value="1"/>
</dbReference>
<feature type="transmembrane region" description="Helical" evidence="2">
    <location>
        <begin position="150"/>
        <end position="172"/>
    </location>
</feature>
<evidence type="ECO:0000313" key="5">
    <source>
        <dbReference type="WBParaSite" id="Pan_g7357.t1"/>
    </source>
</evidence>
<dbReference type="SUPFAM" id="SSF48726">
    <property type="entry name" value="Immunoglobulin"/>
    <property type="match status" value="1"/>
</dbReference>
<feature type="domain" description="Ig-like" evidence="3">
    <location>
        <begin position="41"/>
        <end position="143"/>
    </location>
</feature>
<dbReference type="CDD" id="cd00096">
    <property type="entry name" value="Ig"/>
    <property type="match status" value="1"/>
</dbReference>